<feature type="transmembrane region" description="Helical" evidence="2">
    <location>
        <begin position="382"/>
        <end position="403"/>
    </location>
</feature>
<evidence type="ECO:0000313" key="3">
    <source>
        <dbReference type="EMBL" id="TWF82186.1"/>
    </source>
</evidence>
<dbReference type="InterPro" id="IPR029052">
    <property type="entry name" value="Metallo-depent_PP-like"/>
</dbReference>
<comment type="caution">
    <text evidence="3">The sequence shown here is derived from an EMBL/GenBank/DDBJ whole genome shotgun (WGS) entry which is preliminary data.</text>
</comment>
<evidence type="ECO:0000256" key="1">
    <source>
        <dbReference type="SAM" id="MobiDB-lite"/>
    </source>
</evidence>
<sequence>MPTPGVPPLTRPTSGVPQQIEFVPQEPTRWLVPKLLVLIGVQVALSTKFAEFFDRRDAHTGVLAARLPDGSQAGVDQVGGDRWSLVETVGGYDFTGAEELWLDYVSDSGDGFDATTTIAALVARESLTLPGPRGEHFTRAGAILVLGGDQAYPFATMEEYRNRLVGPFRSTLPWTWHPRWLFAIPGNHDWYDGLASFVKQFCQGRWIGGWKTCQTRSYFALALPHNWHLWAVDVALATDIDTGQLDYFEERARALEPGAQIVLCAAKPTWTAARQDPTAHDVLEYFQRTVIGARAELRLTLAGDLHFYARYRTADGESKIVAGGGGAYLSPTHHLPTPVRPPTPELSEAVPEEQPKAFGLERVFPATGESRRLRRRIFGQIYHNRGFFVVTAAVYGLVAMAVPADRVFDRPTGRWLEAVAALLPVTLTALGLFAALYAFTAGSQASPGRKRAVAALHTILHLGVVIGVVDLLLHISGVAAADPWMRAVLGGAVGALLGPLMVAVYLWIADHWQVNSNELYAACANESYKNFLRLRVNRDGLTVYPVGVRLPVRWRFDQNLPGTAPTDSQERGEWASKPWFRPTQDIRPEIIEDPIHIPPKRPHGHPASSSSACPG</sequence>
<feature type="transmembrane region" description="Helical" evidence="2">
    <location>
        <begin position="415"/>
        <end position="440"/>
    </location>
</feature>
<dbReference type="PANTHER" id="PTHR34211:SF3">
    <property type="entry name" value="CALCINEURIN-LIKE METALLO-PHOSPHOESTERASE SUPERFAMILY PROTEIN"/>
    <property type="match status" value="1"/>
</dbReference>
<dbReference type="PANTHER" id="PTHR34211">
    <property type="entry name" value="CALCINEURIN-LIKE METALLO-PHOSPHOESTERASE SUPERFAMILY PROTEIN"/>
    <property type="match status" value="1"/>
</dbReference>
<dbReference type="AlphaFoldDB" id="A0A561T4Z8"/>
<proteinExistence type="predicted"/>
<feature type="region of interest" description="Disordered" evidence="1">
    <location>
        <begin position="561"/>
        <end position="615"/>
    </location>
</feature>
<accession>A0A561T4Z8</accession>
<organism evidence="3 4">
    <name type="scientific">Pseudonocardia hierapolitana</name>
    <dbReference type="NCBI Taxonomy" id="1128676"/>
    <lineage>
        <taxon>Bacteria</taxon>
        <taxon>Bacillati</taxon>
        <taxon>Actinomycetota</taxon>
        <taxon>Actinomycetes</taxon>
        <taxon>Pseudonocardiales</taxon>
        <taxon>Pseudonocardiaceae</taxon>
        <taxon>Pseudonocardia</taxon>
    </lineage>
</organism>
<feature type="compositionally biased region" description="Basic and acidic residues" evidence="1">
    <location>
        <begin position="584"/>
        <end position="595"/>
    </location>
</feature>
<gene>
    <name evidence="3" type="ORF">FHX44_118131</name>
</gene>
<evidence type="ECO:0008006" key="5">
    <source>
        <dbReference type="Google" id="ProtNLM"/>
    </source>
</evidence>
<feature type="transmembrane region" description="Helical" evidence="2">
    <location>
        <begin position="487"/>
        <end position="508"/>
    </location>
</feature>
<protein>
    <recommendedName>
        <fullName evidence="5">Calcineurin-like phosphoesterase family protein</fullName>
    </recommendedName>
</protein>
<dbReference type="EMBL" id="VIWU01000001">
    <property type="protein sequence ID" value="TWF82186.1"/>
    <property type="molecule type" value="Genomic_DNA"/>
</dbReference>
<dbReference type="Proteomes" id="UP000321261">
    <property type="component" value="Unassembled WGS sequence"/>
</dbReference>
<dbReference type="SUPFAM" id="SSF56300">
    <property type="entry name" value="Metallo-dependent phosphatases"/>
    <property type="match status" value="1"/>
</dbReference>
<evidence type="ECO:0000313" key="4">
    <source>
        <dbReference type="Proteomes" id="UP000321261"/>
    </source>
</evidence>
<keyword evidence="2" id="KW-0472">Membrane</keyword>
<keyword evidence="4" id="KW-1185">Reference proteome</keyword>
<keyword evidence="2" id="KW-1133">Transmembrane helix</keyword>
<name>A0A561T4Z8_9PSEU</name>
<feature type="transmembrane region" description="Helical" evidence="2">
    <location>
        <begin position="452"/>
        <end position="475"/>
    </location>
</feature>
<evidence type="ECO:0000256" key="2">
    <source>
        <dbReference type="SAM" id="Phobius"/>
    </source>
</evidence>
<reference evidence="3 4" key="1">
    <citation type="submission" date="2019-06" db="EMBL/GenBank/DDBJ databases">
        <title>Sequencing the genomes of 1000 actinobacteria strains.</title>
        <authorList>
            <person name="Klenk H.-P."/>
        </authorList>
    </citation>
    <scope>NUCLEOTIDE SEQUENCE [LARGE SCALE GENOMIC DNA]</scope>
    <source>
        <strain evidence="3 4">DSM 45671</strain>
    </source>
</reference>
<keyword evidence="2" id="KW-0812">Transmembrane</keyword>